<name>A0AA35K318_9SAUR</name>
<evidence type="ECO:0000256" key="1">
    <source>
        <dbReference type="SAM" id="MobiDB-lite"/>
    </source>
</evidence>
<dbReference type="EMBL" id="OX395128">
    <property type="protein sequence ID" value="CAI5769814.1"/>
    <property type="molecule type" value="Genomic_DNA"/>
</dbReference>
<proteinExistence type="predicted"/>
<organism evidence="2 3">
    <name type="scientific">Podarcis lilfordi</name>
    <name type="common">Lilford's wall lizard</name>
    <dbReference type="NCBI Taxonomy" id="74358"/>
    <lineage>
        <taxon>Eukaryota</taxon>
        <taxon>Metazoa</taxon>
        <taxon>Chordata</taxon>
        <taxon>Craniata</taxon>
        <taxon>Vertebrata</taxon>
        <taxon>Euteleostomi</taxon>
        <taxon>Lepidosauria</taxon>
        <taxon>Squamata</taxon>
        <taxon>Bifurcata</taxon>
        <taxon>Unidentata</taxon>
        <taxon>Episquamata</taxon>
        <taxon>Laterata</taxon>
        <taxon>Lacertibaenia</taxon>
        <taxon>Lacertidae</taxon>
        <taxon>Podarcis</taxon>
    </lineage>
</organism>
<feature type="compositionally biased region" description="Pro residues" evidence="1">
    <location>
        <begin position="30"/>
        <end position="46"/>
    </location>
</feature>
<gene>
    <name evidence="2" type="ORF">PODLI_1B003384</name>
</gene>
<reference evidence="2" key="1">
    <citation type="submission" date="2022-12" db="EMBL/GenBank/DDBJ databases">
        <authorList>
            <person name="Alioto T."/>
            <person name="Alioto T."/>
            <person name="Gomez Garrido J."/>
        </authorList>
    </citation>
    <scope>NUCLEOTIDE SEQUENCE</scope>
</reference>
<keyword evidence="3" id="KW-1185">Reference proteome</keyword>
<dbReference type="Proteomes" id="UP001178461">
    <property type="component" value="Chromosome 3"/>
</dbReference>
<protein>
    <submittedName>
        <fullName evidence="2">Uncharacterized protein</fullName>
    </submittedName>
</protein>
<feature type="compositionally biased region" description="Basic and acidic residues" evidence="1">
    <location>
        <begin position="82"/>
        <end position="100"/>
    </location>
</feature>
<accession>A0AA35K318</accession>
<sequence>MPVPRGSISPASVRLLCPAPHELRWGAPLRRPPFEAPLPASIPPSPTNARSASNRQCRRAEKLAPLAARRGSALEQQRAPPPRREREARRPSARSPDHPRCAASPQPRELRETGPCERGERIAAFSCLSPPQACITDTWGYEVSPRWPRRYDLQNNYDRSSIHGFQRYPVRRFQK</sequence>
<feature type="region of interest" description="Disordered" evidence="1">
    <location>
        <begin position="24"/>
        <end position="115"/>
    </location>
</feature>
<evidence type="ECO:0000313" key="2">
    <source>
        <dbReference type="EMBL" id="CAI5769814.1"/>
    </source>
</evidence>
<dbReference type="AlphaFoldDB" id="A0AA35K318"/>
<evidence type="ECO:0000313" key="3">
    <source>
        <dbReference type="Proteomes" id="UP001178461"/>
    </source>
</evidence>